<comment type="subcellular location">
    <subcellularLocation>
        <location evidence="2 10">Plastid</location>
        <location evidence="2 10">Chloroplast</location>
    </subcellularLocation>
</comment>
<evidence type="ECO:0000256" key="2">
    <source>
        <dbReference type="ARBA" id="ARBA00004229"/>
    </source>
</evidence>
<dbReference type="PROSITE" id="PS51085">
    <property type="entry name" value="2FE2S_FER_2"/>
    <property type="match status" value="1"/>
</dbReference>
<dbReference type="CDD" id="cd00207">
    <property type="entry name" value="fer2"/>
    <property type="match status" value="1"/>
</dbReference>
<reference evidence="13 14" key="1">
    <citation type="journal article" date="2021" name="Comput. Struct. Biotechnol. J.">
        <title>De novo genome assembly of the potent medicinal plant Rehmannia glutinosa using nanopore technology.</title>
        <authorList>
            <person name="Ma L."/>
            <person name="Dong C."/>
            <person name="Song C."/>
            <person name="Wang X."/>
            <person name="Zheng X."/>
            <person name="Niu Y."/>
            <person name="Chen S."/>
            <person name="Feng W."/>
        </authorList>
    </citation>
    <scope>NUCLEOTIDE SEQUENCE [LARGE SCALE GENOMIC DNA]</scope>
    <source>
        <strain evidence="13">DH-2019</strain>
    </source>
</reference>
<dbReference type="PANTHER" id="PTHR43112">
    <property type="entry name" value="FERREDOXIN"/>
    <property type="match status" value="1"/>
</dbReference>
<dbReference type="SUPFAM" id="SSF54292">
    <property type="entry name" value="2Fe-2S ferredoxin-like"/>
    <property type="match status" value="1"/>
</dbReference>
<proteinExistence type="inferred from homology"/>
<evidence type="ECO:0000313" key="14">
    <source>
        <dbReference type="Proteomes" id="UP001318860"/>
    </source>
</evidence>
<evidence type="ECO:0000256" key="4">
    <source>
        <dbReference type="ARBA" id="ARBA00022448"/>
    </source>
</evidence>
<evidence type="ECO:0000256" key="9">
    <source>
        <dbReference type="ARBA" id="ARBA00023014"/>
    </source>
</evidence>
<dbReference type="Gene3D" id="3.10.20.30">
    <property type="match status" value="1"/>
</dbReference>
<evidence type="ECO:0000256" key="11">
    <source>
        <dbReference type="SAM" id="MobiDB-lite"/>
    </source>
</evidence>
<protein>
    <recommendedName>
        <fullName evidence="10">Ferredoxin</fullName>
    </recommendedName>
</protein>
<evidence type="ECO:0000259" key="12">
    <source>
        <dbReference type="PROSITE" id="PS51085"/>
    </source>
</evidence>
<evidence type="ECO:0000256" key="8">
    <source>
        <dbReference type="ARBA" id="ARBA00023004"/>
    </source>
</evidence>
<keyword evidence="8 10" id="KW-0408">Iron</keyword>
<comment type="cofactor">
    <cofactor evidence="10">
        <name>[2Fe-2S] cluster</name>
        <dbReference type="ChEBI" id="CHEBI:190135"/>
    </cofactor>
    <text evidence="10">Binds 1 [2Fe-2S] cluster.</text>
</comment>
<evidence type="ECO:0000256" key="5">
    <source>
        <dbReference type="ARBA" id="ARBA00022714"/>
    </source>
</evidence>
<dbReference type="InterPro" id="IPR001041">
    <property type="entry name" value="2Fe-2S_ferredoxin-type"/>
</dbReference>
<dbReference type="Proteomes" id="UP001318860">
    <property type="component" value="Unassembled WGS sequence"/>
</dbReference>
<keyword evidence="10" id="KW-0150">Chloroplast</keyword>
<comment type="function">
    <text evidence="1 10">Ferredoxins are iron-sulfur proteins that transfer electrons in a wide variety of metabolic reactions.</text>
</comment>
<dbReference type="InterPro" id="IPR012675">
    <property type="entry name" value="Beta-grasp_dom_sf"/>
</dbReference>
<dbReference type="Pfam" id="PF00111">
    <property type="entry name" value="Fer2"/>
    <property type="match status" value="1"/>
</dbReference>
<evidence type="ECO:0000256" key="1">
    <source>
        <dbReference type="ARBA" id="ARBA00003532"/>
    </source>
</evidence>
<dbReference type="PANTHER" id="PTHR43112:SF3">
    <property type="entry name" value="FERREDOXIN-2, CHLOROPLASTIC"/>
    <property type="match status" value="1"/>
</dbReference>
<evidence type="ECO:0000256" key="6">
    <source>
        <dbReference type="ARBA" id="ARBA00022723"/>
    </source>
</evidence>
<evidence type="ECO:0000256" key="10">
    <source>
        <dbReference type="RuleBase" id="RU364001"/>
    </source>
</evidence>
<sequence length="132" mass="14111">MDVRRRSPPPASTPSPTSSRPRSSVSSPSPLASPVWPPTTSSSSLRRVVSFECPDDVYVLDQADEAGYELPYSCRTKSCSSGAGKVVGGSVDLADGNFLDDDQIEEGWVLTCVAYPTSDVTIETHKEEELTG</sequence>
<organism evidence="13 14">
    <name type="scientific">Rehmannia glutinosa</name>
    <name type="common">Chinese foxglove</name>
    <dbReference type="NCBI Taxonomy" id="99300"/>
    <lineage>
        <taxon>Eukaryota</taxon>
        <taxon>Viridiplantae</taxon>
        <taxon>Streptophyta</taxon>
        <taxon>Embryophyta</taxon>
        <taxon>Tracheophyta</taxon>
        <taxon>Spermatophyta</taxon>
        <taxon>Magnoliopsida</taxon>
        <taxon>eudicotyledons</taxon>
        <taxon>Gunneridae</taxon>
        <taxon>Pentapetalae</taxon>
        <taxon>asterids</taxon>
        <taxon>lamiids</taxon>
        <taxon>Lamiales</taxon>
        <taxon>Orobanchaceae</taxon>
        <taxon>Rehmannieae</taxon>
        <taxon>Rehmannia</taxon>
    </lineage>
</organism>
<keyword evidence="6 10" id="KW-0479">Metal-binding</keyword>
<evidence type="ECO:0000256" key="7">
    <source>
        <dbReference type="ARBA" id="ARBA00022982"/>
    </source>
</evidence>
<name>A0ABR0UZE6_REHGL</name>
<accession>A0ABR0UZE6</accession>
<keyword evidence="14" id="KW-1185">Reference proteome</keyword>
<comment type="similarity">
    <text evidence="3 10">Belongs to the 2Fe2S plant-type ferredoxin family.</text>
</comment>
<keyword evidence="10" id="KW-0934">Plastid</keyword>
<feature type="compositionally biased region" description="Low complexity" evidence="11">
    <location>
        <begin position="14"/>
        <end position="44"/>
    </location>
</feature>
<evidence type="ECO:0000256" key="3">
    <source>
        <dbReference type="ARBA" id="ARBA00007874"/>
    </source>
</evidence>
<dbReference type="InterPro" id="IPR036010">
    <property type="entry name" value="2Fe-2S_ferredoxin-like_sf"/>
</dbReference>
<keyword evidence="7 10" id="KW-0249">Electron transport</keyword>
<dbReference type="EMBL" id="JABTTQ020001851">
    <property type="protein sequence ID" value="KAK6127864.1"/>
    <property type="molecule type" value="Genomic_DNA"/>
</dbReference>
<keyword evidence="4 10" id="KW-0813">Transport</keyword>
<feature type="region of interest" description="Disordered" evidence="11">
    <location>
        <begin position="1"/>
        <end position="44"/>
    </location>
</feature>
<feature type="domain" description="2Fe-2S ferredoxin-type" evidence="12">
    <location>
        <begin position="41"/>
        <end position="128"/>
    </location>
</feature>
<evidence type="ECO:0000313" key="13">
    <source>
        <dbReference type="EMBL" id="KAK6127864.1"/>
    </source>
</evidence>
<keyword evidence="5 10" id="KW-0001">2Fe-2S</keyword>
<comment type="caution">
    <text evidence="13">The sequence shown here is derived from an EMBL/GenBank/DDBJ whole genome shotgun (WGS) entry which is preliminary data.</text>
</comment>
<dbReference type="NCBIfam" id="TIGR02008">
    <property type="entry name" value="fdx_plant"/>
    <property type="match status" value="1"/>
</dbReference>
<dbReference type="InterPro" id="IPR010241">
    <property type="entry name" value="Fd_pln"/>
</dbReference>
<gene>
    <name evidence="13" type="ORF">DH2020_038372</name>
</gene>
<keyword evidence="9 10" id="KW-0411">Iron-sulfur</keyword>